<keyword evidence="2" id="KW-1185">Reference proteome</keyword>
<accession>A0ABR8QVT7</accession>
<comment type="caution">
    <text evidence="1">The sequence shown here is derived from an EMBL/GenBank/DDBJ whole genome shotgun (WGS) entry which is preliminary data.</text>
</comment>
<dbReference type="Proteomes" id="UP000657931">
    <property type="component" value="Unassembled WGS sequence"/>
</dbReference>
<proteinExistence type="predicted"/>
<organism evidence="1 2">
    <name type="scientific">Cytobacillus stercorigallinarum</name>
    <dbReference type="NCBI Taxonomy" id="2762240"/>
    <lineage>
        <taxon>Bacteria</taxon>
        <taxon>Bacillati</taxon>
        <taxon>Bacillota</taxon>
        <taxon>Bacilli</taxon>
        <taxon>Bacillales</taxon>
        <taxon>Bacillaceae</taxon>
        <taxon>Cytobacillus</taxon>
    </lineage>
</organism>
<evidence type="ECO:0000313" key="1">
    <source>
        <dbReference type="EMBL" id="MBD7939554.1"/>
    </source>
</evidence>
<sequence length="79" mass="8820">MRKRIDVEIISDKWAPSDAAYREKGVLFDSGKVISIDDIGGLSVYELVYMKSDNLAVVEEDAAIDYDRELLINLILGGK</sequence>
<gene>
    <name evidence="1" type="ORF">H9655_21150</name>
</gene>
<dbReference type="RefSeq" id="WP_191817215.1">
    <property type="nucleotide sequence ID" value="NZ_JACSQT010000019.1"/>
</dbReference>
<name>A0ABR8QVT7_9BACI</name>
<reference evidence="1 2" key="1">
    <citation type="submission" date="2020-08" db="EMBL/GenBank/DDBJ databases">
        <title>A Genomic Blueprint of the Chicken Gut Microbiome.</title>
        <authorList>
            <person name="Gilroy R."/>
            <person name="Ravi A."/>
            <person name="Getino M."/>
            <person name="Pursley I."/>
            <person name="Horton D.L."/>
            <person name="Alikhan N.-F."/>
            <person name="Baker D."/>
            <person name="Gharbi K."/>
            <person name="Hall N."/>
            <person name="Watson M."/>
            <person name="Adriaenssens E.M."/>
            <person name="Foster-Nyarko E."/>
            <person name="Jarju S."/>
            <person name="Secka A."/>
            <person name="Antonio M."/>
            <person name="Oren A."/>
            <person name="Chaudhuri R."/>
            <person name="La Ragione R.M."/>
            <person name="Hildebrand F."/>
            <person name="Pallen M.J."/>
        </authorList>
    </citation>
    <scope>NUCLEOTIDE SEQUENCE [LARGE SCALE GENOMIC DNA]</scope>
    <source>
        <strain evidence="1 2">Sa5YUA1</strain>
    </source>
</reference>
<protein>
    <submittedName>
        <fullName evidence="1">Uncharacterized protein</fullName>
    </submittedName>
</protein>
<evidence type="ECO:0000313" key="2">
    <source>
        <dbReference type="Proteomes" id="UP000657931"/>
    </source>
</evidence>
<dbReference type="EMBL" id="JACSQT010000019">
    <property type="protein sequence ID" value="MBD7939554.1"/>
    <property type="molecule type" value="Genomic_DNA"/>
</dbReference>